<protein>
    <submittedName>
        <fullName evidence="2">Uncharacterized protein</fullName>
    </submittedName>
</protein>
<reference evidence="2 3" key="1">
    <citation type="submission" date="2019-05" db="EMBL/GenBank/DDBJ databases">
        <title>Mikania micrantha, genome provides insights into the molecular mechanism of rapid growth.</title>
        <authorList>
            <person name="Liu B."/>
        </authorList>
    </citation>
    <scope>NUCLEOTIDE SEQUENCE [LARGE SCALE GENOMIC DNA]</scope>
    <source>
        <strain evidence="2">NLD-2019</strain>
        <tissue evidence="2">Leaf</tissue>
    </source>
</reference>
<evidence type="ECO:0000313" key="2">
    <source>
        <dbReference type="EMBL" id="KAD2805823.1"/>
    </source>
</evidence>
<comment type="caution">
    <text evidence="2">The sequence shown here is derived from an EMBL/GenBank/DDBJ whole genome shotgun (WGS) entry which is preliminary data.</text>
</comment>
<feature type="region of interest" description="Disordered" evidence="1">
    <location>
        <begin position="1"/>
        <end position="29"/>
    </location>
</feature>
<gene>
    <name evidence="2" type="ORF">E3N88_39200</name>
</gene>
<proteinExistence type="predicted"/>
<sequence length="219" mass="24599">MPEKDKMNLPTHMSGQFSGQVPNQSGTSLSSVSHQQNVMQTSRGQRNTLNADTDFMTVRRYIQDRIYEFLMCRQTRELEHKKVMDIVRRLEEGLFKTATTKEEYMNSETLEIRLHALIKCLPYSNHNQHQQQGNTSVPMGTMIPNPGMPQSGDSSIMVPSSMDATVPPAVNTGNFLPNGSLSSTDALEPVYSMKMMMMRVQGSWKASQPNPGVAEPWVD</sequence>
<dbReference type="OrthoDB" id="1751500at2759"/>
<dbReference type="AlphaFoldDB" id="A0A5N6LW32"/>
<evidence type="ECO:0000256" key="1">
    <source>
        <dbReference type="SAM" id="MobiDB-lite"/>
    </source>
</evidence>
<dbReference type="Proteomes" id="UP000326396">
    <property type="component" value="Linkage Group LG8"/>
</dbReference>
<dbReference type="EMBL" id="SZYD01000018">
    <property type="protein sequence ID" value="KAD2805823.1"/>
    <property type="molecule type" value="Genomic_DNA"/>
</dbReference>
<evidence type="ECO:0000313" key="3">
    <source>
        <dbReference type="Proteomes" id="UP000326396"/>
    </source>
</evidence>
<organism evidence="2 3">
    <name type="scientific">Mikania micrantha</name>
    <name type="common">bitter vine</name>
    <dbReference type="NCBI Taxonomy" id="192012"/>
    <lineage>
        <taxon>Eukaryota</taxon>
        <taxon>Viridiplantae</taxon>
        <taxon>Streptophyta</taxon>
        <taxon>Embryophyta</taxon>
        <taxon>Tracheophyta</taxon>
        <taxon>Spermatophyta</taxon>
        <taxon>Magnoliopsida</taxon>
        <taxon>eudicotyledons</taxon>
        <taxon>Gunneridae</taxon>
        <taxon>Pentapetalae</taxon>
        <taxon>asterids</taxon>
        <taxon>campanulids</taxon>
        <taxon>Asterales</taxon>
        <taxon>Asteraceae</taxon>
        <taxon>Asteroideae</taxon>
        <taxon>Heliantheae alliance</taxon>
        <taxon>Eupatorieae</taxon>
        <taxon>Mikania</taxon>
    </lineage>
</organism>
<accession>A0A5N6LW32</accession>
<name>A0A5N6LW32_9ASTR</name>
<feature type="compositionally biased region" description="Polar residues" evidence="1">
    <location>
        <begin position="11"/>
        <end position="29"/>
    </location>
</feature>
<keyword evidence="3" id="KW-1185">Reference proteome</keyword>